<keyword evidence="6" id="KW-1015">Disulfide bond</keyword>
<protein>
    <recommendedName>
        <fullName evidence="7">Interleukin-21</fullName>
    </recommendedName>
</protein>
<dbReference type="AlphaFoldDB" id="A0A9W7TP10"/>
<evidence type="ECO:0000313" key="10">
    <source>
        <dbReference type="EMBL" id="KAI7800690.1"/>
    </source>
</evidence>
<dbReference type="GO" id="GO:0005125">
    <property type="term" value="F:cytokine activity"/>
    <property type="evidence" value="ECO:0007669"/>
    <property type="project" value="UniProtKB-KW"/>
</dbReference>
<keyword evidence="4" id="KW-0964">Secreted</keyword>
<evidence type="ECO:0000313" key="11">
    <source>
        <dbReference type="Proteomes" id="UP001059041"/>
    </source>
</evidence>
<proteinExistence type="inferred from homology"/>
<dbReference type="EMBL" id="JAFHDT010000014">
    <property type="protein sequence ID" value="KAI7800690.1"/>
    <property type="molecule type" value="Genomic_DNA"/>
</dbReference>
<dbReference type="GO" id="GO:0006955">
    <property type="term" value="P:immune response"/>
    <property type="evidence" value="ECO:0007669"/>
    <property type="project" value="InterPro"/>
</dbReference>
<keyword evidence="9" id="KW-0472">Membrane</keyword>
<dbReference type="PANTHER" id="PTHR14356:SF2">
    <property type="entry name" value="INTERLEUKIN-21"/>
    <property type="match status" value="1"/>
</dbReference>
<reference evidence="10" key="1">
    <citation type="submission" date="2021-02" db="EMBL/GenBank/DDBJ databases">
        <title>Comparative genomics reveals that relaxation of natural selection precedes convergent phenotypic evolution of cavefish.</title>
        <authorList>
            <person name="Peng Z."/>
        </authorList>
    </citation>
    <scope>NUCLEOTIDE SEQUENCE</scope>
    <source>
        <tissue evidence="10">Muscle</tissue>
    </source>
</reference>
<gene>
    <name evidence="10" type="ORF">IRJ41_009710</name>
</gene>
<dbReference type="GO" id="GO:0005615">
    <property type="term" value="C:extracellular space"/>
    <property type="evidence" value="ECO:0007669"/>
    <property type="project" value="UniProtKB-KW"/>
</dbReference>
<evidence type="ECO:0000256" key="9">
    <source>
        <dbReference type="SAM" id="Phobius"/>
    </source>
</evidence>
<evidence type="ECO:0000256" key="2">
    <source>
        <dbReference type="ARBA" id="ARBA00006050"/>
    </source>
</evidence>
<evidence type="ECO:0000256" key="6">
    <source>
        <dbReference type="ARBA" id="ARBA00023157"/>
    </source>
</evidence>
<keyword evidence="9" id="KW-1133">Transmembrane helix</keyword>
<keyword evidence="11" id="KW-1185">Reference proteome</keyword>
<keyword evidence="3" id="KW-0202">Cytokine</keyword>
<evidence type="ECO:0000256" key="5">
    <source>
        <dbReference type="ARBA" id="ARBA00022729"/>
    </source>
</evidence>
<dbReference type="InterPro" id="IPR003443">
    <property type="entry name" value="IL-15/IL-21_fam"/>
</dbReference>
<dbReference type="PANTHER" id="PTHR14356">
    <property type="entry name" value="INTERLEUKIN-15-RELATED"/>
    <property type="match status" value="1"/>
</dbReference>
<dbReference type="Gene3D" id="1.20.1250.70">
    <property type="entry name" value="Interleukin-15/Interleukin-21"/>
    <property type="match status" value="1"/>
</dbReference>
<name>A0A9W7TP10_TRIRA</name>
<sequence>MFVIKTNLLHYSMHSASLFLYVVIILTRQIKCNVRPKFGCSYEGIAEVTTFAVELRKMETHGCMLYTPTLADFEQNCSKSTLTCFKLEVEVLMVEIQSETRFSQLRRILNKLTTKLKDKRKSCPVCEVYREESPETFLETLQSVFQRMNAENCPHDKTITTSTSLNL</sequence>
<dbReference type="InterPro" id="IPR009079">
    <property type="entry name" value="4_helix_cytokine-like_core"/>
</dbReference>
<comment type="similarity">
    <text evidence="2">Belongs to the IL-15/IL-21 family.</text>
</comment>
<evidence type="ECO:0000256" key="4">
    <source>
        <dbReference type="ARBA" id="ARBA00022525"/>
    </source>
</evidence>
<dbReference type="GO" id="GO:0005126">
    <property type="term" value="F:cytokine receptor binding"/>
    <property type="evidence" value="ECO:0007669"/>
    <property type="project" value="InterPro"/>
</dbReference>
<evidence type="ECO:0000256" key="8">
    <source>
        <dbReference type="ARBA" id="ARBA00045924"/>
    </source>
</evidence>
<comment type="function">
    <text evidence="8">Cytokine with immunoregulatory activity. May promote the transition between innate and adaptive immunity. Induces the production of IgG(1) and IgG(3) in B-cells. Implicated in the generation and maintenance of T follicular helper (Tfh) cells and the formation of germinal-centers. Together with IL6, control the early generation of Tfh cells and are critical for an effective antibody response to acute viral infection. May play a role in proliferation and maturation of natural killer (NK) cells in synergy with IL15. May regulate proliferation of mature B- and T-cells in response to activating stimuli. In synergy with IL15 and IL18 stimulates interferon gamma production in T-cells and NK cells. During T-cell mediated immune response may inhibit dendritic cells (DC) activation and maturation.</text>
</comment>
<keyword evidence="9" id="KW-0812">Transmembrane</keyword>
<comment type="caution">
    <text evidence="10">The sequence shown here is derived from an EMBL/GenBank/DDBJ whole genome shotgun (WGS) entry which is preliminary data.</text>
</comment>
<evidence type="ECO:0000256" key="1">
    <source>
        <dbReference type="ARBA" id="ARBA00004613"/>
    </source>
</evidence>
<comment type="subcellular location">
    <subcellularLocation>
        <location evidence="1">Secreted</location>
    </subcellularLocation>
</comment>
<evidence type="ECO:0000256" key="3">
    <source>
        <dbReference type="ARBA" id="ARBA00022514"/>
    </source>
</evidence>
<organism evidence="10 11">
    <name type="scientific">Triplophysa rosa</name>
    <name type="common">Cave loach</name>
    <dbReference type="NCBI Taxonomy" id="992332"/>
    <lineage>
        <taxon>Eukaryota</taxon>
        <taxon>Metazoa</taxon>
        <taxon>Chordata</taxon>
        <taxon>Craniata</taxon>
        <taxon>Vertebrata</taxon>
        <taxon>Euteleostomi</taxon>
        <taxon>Actinopterygii</taxon>
        <taxon>Neopterygii</taxon>
        <taxon>Teleostei</taxon>
        <taxon>Ostariophysi</taxon>
        <taxon>Cypriniformes</taxon>
        <taxon>Nemacheilidae</taxon>
        <taxon>Triplophysa</taxon>
    </lineage>
</organism>
<feature type="transmembrane region" description="Helical" evidence="9">
    <location>
        <begin position="6"/>
        <end position="27"/>
    </location>
</feature>
<dbReference type="Proteomes" id="UP001059041">
    <property type="component" value="Linkage Group LG14"/>
</dbReference>
<dbReference type="SUPFAM" id="SSF47266">
    <property type="entry name" value="4-helical cytokines"/>
    <property type="match status" value="1"/>
</dbReference>
<evidence type="ECO:0000256" key="7">
    <source>
        <dbReference type="ARBA" id="ARBA00039957"/>
    </source>
</evidence>
<accession>A0A9W7TP10</accession>
<keyword evidence="5" id="KW-0732">Signal</keyword>